<gene>
    <name evidence="1" type="ORF">AVEN_191245_1</name>
</gene>
<reference evidence="1 2" key="1">
    <citation type="journal article" date="2019" name="Sci. Rep.">
        <title>Orb-weaving spider Araneus ventricosus genome elucidates the spidroin gene catalogue.</title>
        <authorList>
            <person name="Kono N."/>
            <person name="Nakamura H."/>
            <person name="Ohtoshi R."/>
            <person name="Moran D.A.P."/>
            <person name="Shinohara A."/>
            <person name="Yoshida Y."/>
            <person name="Fujiwara M."/>
            <person name="Mori M."/>
            <person name="Tomita M."/>
            <person name="Arakawa K."/>
        </authorList>
    </citation>
    <scope>NUCLEOTIDE SEQUENCE [LARGE SCALE GENOMIC DNA]</scope>
</reference>
<organism evidence="1 2">
    <name type="scientific">Araneus ventricosus</name>
    <name type="common">Orbweaver spider</name>
    <name type="synonym">Epeira ventricosa</name>
    <dbReference type="NCBI Taxonomy" id="182803"/>
    <lineage>
        <taxon>Eukaryota</taxon>
        <taxon>Metazoa</taxon>
        <taxon>Ecdysozoa</taxon>
        <taxon>Arthropoda</taxon>
        <taxon>Chelicerata</taxon>
        <taxon>Arachnida</taxon>
        <taxon>Araneae</taxon>
        <taxon>Araneomorphae</taxon>
        <taxon>Entelegynae</taxon>
        <taxon>Araneoidea</taxon>
        <taxon>Araneidae</taxon>
        <taxon>Araneus</taxon>
    </lineage>
</organism>
<protein>
    <submittedName>
        <fullName evidence="1">Uncharacterized protein</fullName>
    </submittedName>
</protein>
<evidence type="ECO:0000313" key="1">
    <source>
        <dbReference type="EMBL" id="GBM49843.1"/>
    </source>
</evidence>
<accession>A0A4Y2G8C0</accession>
<dbReference type="EMBL" id="BGPR01001274">
    <property type="protein sequence ID" value="GBM49843.1"/>
    <property type="molecule type" value="Genomic_DNA"/>
</dbReference>
<comment type="caution">
    <text evidence="1">The sequence shown here is derived from an EMBL/GenBank/DDBJ whole genome shotgun (WGS) entry which is preliminary data.</text>
</comment>
<dbReference type="Proteomes" id="UP000499080">
    <property type="component" value="Unassembled WGS sequence"/>
</dbReference>
<dbReference type="AlphaFoldDB" id="A0A4Y2G8C0"/>
<sequence>MHDSTEYPQCMGPVTRQIIHSGQMPSHWCSAHNPSVNSQWPQWERYSMATTQELGPSPPCLGTLCRLNDSRFNSSSTEAGVPVAHHRATARPLPKKVRTITGGGTQCLTNTIPTGEANSCLLAQQQPTISCIHGAPFPVGGILW</sequence>
<keyword evidence="2" id="KW-1185">Reference proteome</keyword>
<evidence type="ECO:0000313" key="2">
    <source>
        <dbReference type="Proteomes" id="UP000499080"/>
    </source>
</evidence>
<name>A0A4Y2G8C0_ARAVE</name>
<proteinExistence type="predicted"/>